<feature type="compositionally biased region" description="Polar residues" evidence="1">
    <location>
        <begin position="60"/>
        <end position="83"/>
    </location>
</feature>
<dbReference type="AlphaFoldDB" id="A0A5B0MGH4"/>
<accession>A0A5B0MGH4</accession>
<feature type="region of interest" description="Disordered" evidence="1">
    <location>
        <begin position="398"/>
        <end position="439"/>
    </location>
</feature>
<organism evidence="2 3">
    <name type="scientific">Puccinia graminis f. sp. tritici</name>
    <dbReference type="NCBI Taxonomy" id="56615"/>
    <lineage>
        <taxon>Eukaryota</taxon>
        <taxon>Fungi</taxon>
        <taxon>Dikarya</taxon>
        <taxon>Basidiomycota</taxon>
        <taxon>Pucciniomycotina</taxon>
        <taxon>Pucciniomycetes</taxon>
        <taxon>Pucciniales</taxon>
        <taxon>Pucciniaceae</taxon>
        <taxon>Puccinia</taxon>
    </lineage>
</organism>
<reference evidence="2 3" key="1">
    <citation type="submission" date="2019-05" db="EMBL/GenBank/DDBJ databases">
        <title>Emergence of the Ug99 lineage of the wheat stem rust pathogen through somatic hybridization.</title>
        <authorList>
            <person name="Li F."/>
            <person name="Upadhyaya N.M."/>
            <person name="Sperschneider J."/>
            <person name="Matny O."/>
            <person name="Nguyen-Phuc H."/>
            <person name="Mago R."/>
            <person name="Raley C."/>
            <person name="Miller M.E."/>
            <person name="Silverstein K.A.T."/>
            <person name="Henningsen E."/>
            <person name="Hirsch C.D."/>
            <person name="Visser B."/>
            <person name="Pretorius Z.A."/>
            <person name="Steffenson B.J."/>
            <person name="Schwessinger B."/>
            <person name="Dodds P.N."/>
            <person name="Figueroa M."/>
        </authorList>
    </citation>
    <scope>NUCLEOTIDE SEQUENCE [LARGE SCALE GENOMIC DNA]</scope>
    <source>
        <strain evidence="2 3">Ug99</strain>
    </source>
</reference>
<evidence type="ECO:0000313" key="2">
    <source>
        <dbReference type="EMBL" id="KAA1075791.1"/>
    </source>
</evidence>
<sequence>MNPEPPDVEPTGQAGQSTSLGGGEQGGQSGTPGGGDGEREHSWISTIIDKIIPNLPGAGNRNTSAGNTAPMDSQPSGTLNTDGMTDRSRLDPDIVIEHARGARASVEEQGNQIREERRARGIAKKATLNEHCDRYSRGIQHFIKFFLGGPTIPHDYPQPPTSEELEALYWVDRRSTIIIDQLERKGVLSGGRPISTQTKADVERALALAGISRFTFEWNVPRDEDSIWNSAVIEVMGKKSVEWLGRSIKINEEEAGQAAAIIKRWLETKSREIQQYGGMNKEEYTTLKSQKATKALLQRWRKKIKEQRCSMADKVFCDIPQLAVVLEDNDCHSDIEEGSGGNNPTVGGAIGVSRDWPIDCYDQAFWKGLSKFEQDTLSKTPAIKIADIAEVLAGLCRKGSNTKPSGPSDTSASTRGQKRLQPHEAAGSDAGPSPPMNID</sequence>
<protein>
    <submittedName>
        <fullName evidence="2">Uncharacterized protein</fullName>
    </submittedName>
</protein>
<dbReference type="EMBL" id="VDEP01000471">
    <property type="protein sequence ID" value="KAA1075791.1"/>
    <property type="molecule type" value="Genomic_DNA"/>
</dbReference>
<feature type="compositionally biased region" description="Gly residues" evidence="1">
    <location>
        <begin position="20"/>
        <end position="35"/>
    </location>
</feature>
<comment type="caution">
    <text evidence="2">The sequence shown here is derived from an EMBL/GenBank/DDBJ whole genome shotgun (WGS) entry which is preliminary data.</text>
</comment>
<gene>
    <name evidence="2" type="ORF">PGTUg99_010413</name>
</gene>
<name>A0A5B0MGH4_PUCGR</name>
<feature type="region of interest" description="Disordered" evidence="1">
    <location>
        <begin position="53"/>
        <end position="88"/>
    </location>
</feature>
<feature type="compositionally biased region" description="Polar residues" evidence="1">
    <location>
        <begin position="399"/>
        <end position="415"/>
    </location>
</feature>
<evidence type="ECO:0000256" key="1">
    <source>
        <dbReference type="SAM" id="MobiDB-lite"/>
    </source>
</evidence>
<dbReference type="Proteomes" id="UP000325313">
    <property type="component" value="Unassembled WGS sequence"/>
</dbReference>
<proteinExistence type="predicted"/>
<evidence type="ECO:0000313" key="3">
    <source>
        <dbReference type="Proteomes" id="UP000325313"/>
    </source>
</evidence>
<feature type="region of interest" description="Disordered" evidence="1">
    <location>
        <begin position="1"/>
        <end position="40"/>
    </location>
</feature>